<proteinExistence type="inferred from homology"/>
<evidence type="ECO:0000256" key="1">
    <source>
        <dbReference type="ARBA" id="ARBA00007677"/>
    </source>
</evidence>
<keyword evidence="2" id="KW-0808">Transferase</keyword>
<dbReference type="OrthoDB" id="439943at2759"/>
<dbReference type="FunFam" id="3.90.550.10:FF:000051">
    <property type="entry name" value="Alpha-1,2-mannosyltransferase (Ktr4)"/>
    <property type="match status" value="1"/>
</dbReference>
<reference evidence="3 4" key="1">
    <citation type="submission" date="2020-11" db="EMBL/GenBank/DDBJ databases">
        <title>Kefir isolates.</title>
        <authorList>
            <person name="Marcisauskas S."/>
            <person name="Kim Y."/>
            <person name="Blasche S."/>
        </authorList>
    </citation>
    <scope>NUCLEOTIDE SEQUENCE [LARGE SCALE GENOMIC DNA]</scope>
    <source>
        <strain evidence="3 4">KR</strain>
    </source>
</reference>
<dbReference type="GO" id="GO:0006487">
    <property type="term" value="P:protein N-linked glycosylation"/>
    <property type="evidence" value="ECO:0007669"/>
    <property type="project" value="TreeGrafter"/>
</dbReference>
<dbReference type="Gene3D" id="3.90.550.10">
    <property type="entry name" value="Spore Coat Polysaccharide Biosynthesis Protein SpsA, Chain A"/>
    <property type="match status" value="1"/>
</dbReference>
<comment type="caution">
    <text evidence="3">The sequence shown here is derived from an EMBL/GenBank/DDBJ whole genome shotgun (WGS) entry which is preliminary data.</text>
</comment>
<name>A0A9P6W3M8_RHOMI</name>
<dbReference type="EMBL" id="PUHQ01000033">
    <property type="protein sequence ID" value="KAG0661634.1"/>
    <property type="molecule type" value="Genomic_DNA"/>
</dbReference>
<evidence type="ECO:0000313" key="4">
    <source>
        <dbReference type="Proteomes" id="UP000777482"/>
    </source>
</evidence>
<protein>
    <submittedName>
        <fullName evidence="3">Alpha 1,2-mannosyltransferase 2.4.1</fullName>
    </submittedName>
</protein>
<dbReference type="InterPro" id="IPR029044">
    <property type="entry name" value="Nucleotide-diphossugar_trans"/>
</dbReference>
<gene>
    <name evidence="3" type="primary">KRE2_1</name>
    <name evidence="3" type="ORF">C6P46_003855</name>
</gene>
<dbReference type="PANTHER" id="PTHR31121">
    <property type="entry name" value="ALPHA-1,2 MANNOSYLTRANSFERASE KTR1"/>
    <property type="match status" value="1"/>
</dbReference>
<organism evidence="3 4">
    <name type="scientific">Rhodotorula mucilaginosa</name>
    <name type="common">Yeast</name>
    <name type="synonym">Rhodotorula rubra</name>
    <dbReference type="NCBI Taxonomy" id="5537"/>
    <lineage>
        <taxon>Eukaryota</taxon>
        <taxon>Fungi</taxon>
        <taxon>Dikarya</taxon>
        <taxon>Basidiomycota</taxon>
        <taxon>Pucciniomycotina</taxon>
        <taxon>Microbotryomycetes</taxon>
        <taxon>Sporidiobolales</taxon>
        <taxon>Sporidiobolaceae</taxon>
        <taxon>Rhodotorula</taxon>
    </lineage>
</organism>
<dbReference type="Pfam" id="PF01793">
    <property type="entry name" value="Glyco_transf_15"/>
    <property type="match status" value="1"/>
</dbReference>
<dbReference type="AlphaFoldDB" id="A0A9P6W3M8"/>
<dbReference type="GO" id="GO:0005794">
    <property type="term" value="C:Golgi apparatus"/>
    <property type="evidence" value="ECO:0007669"/>
    <property type="project" value="TreeGrafter"/>
</dbReference>
<comment type="similarity">
    <text evidence="1">Belongs to the glycosyltransferase 15 family.</text>
</comment>
<dbReference type="GO" id="GO:0000026">
    <property type="term" value="F:alpha-1,2-mannosyltransferase activity"/>
    <property type="evidence" value="ECO:0007669"/>
    <property type="project" value="TreeGrafter"/>
</dbReference>
<dbReference type="SUPFAM" id="SSF53448">
    <property type="entry name" value="Nucleotide-diphospho-sugar transferases"/>
    <property type="match status" value="1"/>
</dbReference>
<keyword evidence="4" id="KW-1185">Reference proteome</keyword>
<dbReference type="Proteomes" id="UP000777482">
    <property type="component" value="Unassembled WGS sequence"/>
</dbReference>
<dbReference type="GO" id="GO:0000032">
    <property type="term" value="P:cell wall mannoprotein biosynthetic process"/>
    <property type="evidence" value="ECO:0007669"/>
    <property type="project" value="TreeGrafter"/>
</dbReference>
<dbReference type="InterPro" id="IPR002685">
    <property type="entry name" value="Glyco_trans_15"/>
</dbReference>
<evidence type="ECO:0000256" key="2">
    <source>
        <dbReference type="ARBA" id="ARBA00022679"/>
    </source>
</evidence>
<dbReference type="GO" id="GO:0016020">
    <property type="term" value="C:membrane"/>
    <property type="evidence" value="ECO:0007669"/>
    <property type="project" value="InterPro"/>
</dbReference>
<accession>A0A9P6W3M8</accession>
<dbReference type="PANTHER" id="PTHR31121:SF6">
    <property type="entry name" value="ALPHA-1,2 MANNOSYLTRANSFERASE KTR1"/>
    <property type="match status" value="1"/>
</dbReference>
<evidence type="ECO:0000313" key="3">
    <source>
        <dbReference type="EMBL" id="KAG0661634.1"/>
    </source>
</evidence>
<sequence length="404" mass="46840">MSAPREYRLPPIRAVLALVGVFAVLSHFSAVHHSEAYSNRISSLRSYLGLGSDGMPLSARVRLGHAAAGAGAVADDGGHSLAFESSLVNSTLDQRANATFFILARNSDLWDILKSIRGMEDRFNRRYHYPYVFLNDVPFDDEFKRHTSAIASGPCTYGLVPKEQWEEPAWIDETKAAAARQQMAEDKVIYGDSKVYRRMCRYESGFFYRHELLRPYNPNVQYFCDLDYDPFRYMQDHEKKYGWTVSLYEYESTIPTLWEKTKEFIKTNPGYLAEPNMKEWIAPGDGETYNRCHFWSNFEIADMDFFRSEPYSRYFDHLDRSGGFSYERWGETILADAPVHSIAAALFLQPQEIHWFHDIGYRHEPFQHCPQGATDRCACDPHDFEAHWYSCTPKWKELQPNWAA</sequence>